<dbReference type="SMART" id="SM00633">
    <property type="entry name" value="Glyco_10"/>
    <property type="match status" value="1"/>
</dbReference>
<keyword evidence="8 10" id="KW-0624">Polysaccharide degradation</keyword>
<keyword evidence="7 10" id="KW-0326">Glycosidase</keyword>
<dbReference type="InterPro" id="IPR031158">
    <property type="entry name" value="GH10_AS"/>
</dbReference>
<name>A0A560K9P4_9PROT</name>
<dbReference type="PANTHER" id="PTHR31490">
    <property type="entry name" value="GLYCOSYL HYDROLASE"/>
    <property type="match status" value="1"/>
</dbReference>
<evidence type="ECO:0000256" key="4">
    <source>
        <dbReference type="ARBA" id="ARBA00022729"/>
    </source>
</evidence>
<evidence type="ECO:0000256" key="1">
    <source>
        <dbReference type="ARBA" id="ARBA00000681"/>
    </source>
</evidence>
<gene>
    <name evidence="13" type="ORF">FBZ87_102472</name>
</gene>
<dbReference type="InterPro" id="IPR017853">
    <property type="entry name" value="GH"/>
</dbReference>
<keyword evidence="3 13" id="KW-0858">Xylan degradation</keyword>
<evidence type="ECO:0000313" key="14">
    <source>
        <dbReference type="Proteomes" id="UP000320516"/>
    </source>
</evidence>
<comment type="caution">
    <text evidence="13">The sequence shown here is derived from an EMBL/GenBank/DDBJ whole genome shotgun (WGS) entry which is preliminary data.</text>
</comment>
<dbReference type="SUPFAM" id="SSF51445">
    <property type="entry name" value="(Trans)glycosidases"/>
    <property type="match status" value="1"/>
</dbReference>
<evidence type="ECO:0000256" key="9">
    <source>
        <dbReference type="PROSITE-ProRule" id="PRU10061"/>
    </source>
</evidence>
<sequence>MTVAGGPHRRAVLALGVGGLLAAARPAEAAAWYENDPVSLRARAERKGLLFGTAVGPALDEDRDLRAATVADCTIIVPEYELKWPDVAPESGLYDLRGADRRFAFARDHGMMFRGHTLLWPERLPVWLTPGLSRIAAEDLVAGHIGTLVGRYARRVHSWDVVNEPIDLGPTGRNGLRVSPLLDAIGPGYIDFAFWKAREIDPAARLTLNENGLERRGPGGDAKRAAILALLRRLLASHVPVHALGVQIHVGTEGPEALDGPALERLCHEVAHLGLEVMVTELDVSDQFAPADTEARDAAVAATYRAALEAVLAEPATTVVMTWGLSDRHSWLSAMRPRRDGLPVRPLPYDTAMRRKAAWGAIAAAIDAAPARHPLFQAPKG</sequence>
<dbReference type="GO" id="GO:0045493">
    <property type="term" value="P:xylan catabolic process"/>
    <property type="evidence" value="ECO:0007669"/>
    <property type="project" value="UniProtKB-KW"/>
</dbReference>
<feature type="chain" id="PRO_5022115690" description="Beta-xylanase" evidence="11">
    <location>
        <begin position="30"/>
        <end position="381"/>
    </location>
</feature>
<evidence type="ECO:0000313" key="13">
    <source>
        <dbReference type="EMBL" id="TWB80048.1"/>
    </source>
</evidence>
<protein>
    <recommendedName>
        <fullName evidence="10">Beta-xylanase</fullName>
        <ecNumber evidence="10">3.2.1.8</ecNumber>
    </recommendedName>
</protein>
<dbReference type="PROSITE" id="PS00591">
    <property type="entry name" value="GH10_1"/>
    <property type="match status" value="1"/>
</dbReference>
<dbReference type="InterPro" id="IPR001000">
    <property type="entry name" value="GH10_dom"/>
</dbReference>
<dbReference type="EMBL" id="VITV01000002">
    <property type="protein sequence ID" value="TWB80048.1"/>
    <property type="molecule type" value="Genomic_DNA"/>
</dbReference>
<dbReference type="Pfam" id="PF00331">
    <property type="entry name" value="Glyco_hydro_10"/>
    <property type="match status" value="1"/>
</dbReference>
<feature type="signal peptide" evidence="11">
    <location>
        <begin position="1"/>
        <end position="29"/>
    </location>
</feature>
<dbReference type="AlphaFoldDB" id="A0A560K9P4"/>
<keyword evidence="5 10" id="KW-0378">Hydrolase</keyword>
<dbReference type="GO" id="GO:0031176">
    <property type="term" value="F:endo-1,4-beta-xylanase activity"/>
    <property type="evidence" value="ECO:0007669"/>
    <property type="project" value="UniProtKB-EC"/>
</dbReference>
<comment type="catalytic activity">
    <reaction evidence="1 10">
        <text>Endohydrolysis of (1-&gt;4)-beta-D-xylosidic linkages in xylans.</text>
        <dbReference type="EC" id="3.2.1.8"/>
    </reaction>
</comment>
<dbReference type="PANTHER" id="PTHR31490:SF88">
    <property type="entry name" value="BETA-XYLANASE"/>
    <property type="match status" value="1"/>
</dbReference>
<evidence type="ECO:0000256" key="8">
    <source>
        <dbReference type="ARBA" id="ARBA00023326"/>
    </source>
</evidence>
<keyword evidence="6 10" id="KW-0119">Carbohydrate metabolism</keyword>
<feature type="domain" description="GH10" evidence="12">
    <location>
        <begin position="34"/>
        <end position="365"/>
    </location>
</feature>
<feature type="active site" description="Nucleophile" evidence="9">
    <location>
        <position position="281"/>
    </location>
</feature>
<evidence type="ECO:0000256" key="7">
    <source>
        <dbReference type="ARBA" id="ARBA00023295"/>
    </source>
</evidence>
<proteinExistence type="inferred from homology"/>
<evidence type="ECO:0000256" key="3">
    <source>
        <dbReference type="ARBA" id="ARBA00022651"/>
    </source>
</evidence>
<dbReference type="EC" id="3.2.1.8" evidence="10"/>
<reference evidence="13 14" key="1">
    <citation type="submission" date="2019-06" db="EMBL/GenBank/DDBJ databases">
        <title>Genomic Encyclopedia of Type Strains, Phase IV (KMG-V): Genome sequencing to study the core and pangenomes of soil and plant-associated prokaryotes.</title>
        <authorList>
            <person name="Whitman W."/>
        </authorList>
    </citation>
    <scope>NUCLEOTIDE SEQUENCE [LARGE SCALE GENOMIC DNA]</scope>
    <source>
        <strain evidence="13 14">BR 12005</strain>
    </source>
</reference>
<dbReference type="PRINTS" id="PR00134">
    <property type="entry name" value="GLHYDRLASE10"/>
</dbReference>
<evidence type="ECO:0000256" key="11">
    <source>
        <dbReference type="SAM" id="SignalP"/>
    </source>
</evidence>
<organism evidence="13 14">
    <name type="scientific">Nitrospirillum amazonense</name>
    <dbReference type="NCBI Taxonomy" id="28077"/>
    <lineage>
        <taxon>Bacteria</taxon>
        <taxon>Pseudomonadati</taxon>
        <taxon>Pseudomonadota</taxon>
        <taxon>Alphaproteobacteria</taxon>
        <taxon>Rhodospirillales</taxon>
        <taxon>Azospirillaceae</taxon>
        <taxon>Nitrospirillum</taxon>
    </lineage>
</organism>
<evidence type="ECO:0000256" key="2">
    <source>
        <dbReference type="ARBA" id="ARBA00007495"/>
    </source>
</evidence>
<comment type="similarity">
    <text evidence="2 10">Belongs to the glycosyl hydrolase 10 (cellulase F) family.</text>
</comment>
<dbReference type="PROSITE" id="PS51760">
    <property type="entry name" value="GH10_2"/>
    <property type="match status" value="1"/>
</dbReference>
<dbReference type="InterPro" id="IPR044846">
    <property type="entry name" value="GH10"/>
</dbReference>
<accession>A0A560K9P4</accession>
<evidence type="ECO:0000256" key="10">
    <source>
        <dbReference type="RuleBase" id="RU361174"/>
    </source>
</evidence>
<dbReference type="Proteomes" id="UP000320516">
    <property type="component" value="Unassembled WGS sequence"/>
</dbReference>
<dbReference type="RefSeq" id="WP_145609481.1">
    <property type="nucleotide sequence ID" value="NZ_VITV01000002.1"/>
</dbReference>
<evidence type="ECO:0000259" key="12">
    <source>
        <dbReference type="PROSITE" id="PS51760"/>
    </source>
</evidence>
<keyword evidence="4 11" id="KW-0732">Signal</keyword>
<evidence type="ECO:0000256" key="6">
    <source>
        <dbReference type="ARBA" id="ARBA00023277"/>
    </source>
</evidence>
<dbReference type="Gene3D" id="3.20.20.80">
    <property type="entry name" value="Glycosidases"/>
    <property type="match status" value="1"/>
</dbReference>
<evidence type="ECO:0000256" key="5">
    <source>
        <dbReference type="ARBA" id="ARBA00022801"/>
    </source>
</evidence>